<reference evidence="2" key="1">
    <citation type="journal article" date="2019" name="Int. J. Syst. Evol. Microbiol.">
        <title>The Global Catalogue of Microorganisms (GCM) 10K type strain sequencing project: providing services to taxonomists for standard genome sequencing and annotation.</title>
        <authorList>
            <consortium name="The Broad Institute Genomics Platform"/>
            <consortium name="The Broad Institute Genome Sequencing Center for Infectious Disease"/>
            <person name="Wu L."/>
            <person name="Ma J."/>
        </authorList>
    </citation>
    <scope>NUCLEOTIDE SEQUENCE [LARGE SCALE GENOMIC DNA]</scope>
    <source>
        <strain evidence="2">CGMCC 1.15341</strain>
    </source>
</reference>
<name>A0ABQ1K1Q8_9GAMM</name>
<proteinExistence type="predicted"/>
<dbReference type="Pfam" id="PF06980">
    <property type="entry name" value="DUF1302"/>
    <property type="match status" value="1"/>
</dbReference>
<evidence type="ECO:0008006" key="3">
    <source>
        <dbReference type="Google" id="ProtNLM"/>
    </source>
</evidence>
<dbReference type="InterPro" id="IPR010727">
    <property type="entry name" value="DUF1302"/>
</dbReference>
<evidence type="ECO:0000313" key="1">
    <source>
        <dbReference type="EMBL" id="GGB81347.1"/>
    </source>
</evidence>
<sequence length="524" mass="56742">MTAGTACAFQIDTSNPDLNIRWDNTLKYSSAWRVGERDDNLTDQVNANDANLNFDRGLISNRADLLSELDLQYGDFGMRLSAAGWYDDVYQGSNDHPNDGTSNLSSVDYNEFSDEAKKIHGGDVELLDAFLSTRFEAGDALGLVRLGQFGQVWGESLFFGANAIAGGMAPVDVVKLASVPGTQFKEAIRPVKQLSGQVLLTPEISMSAYYQFEWEGNRLPVAGSYFGGSDTVPDGESIILGPGLTANQLSHDEAKNSGQGGIQLRIMGEETDYGLYLIRFHSKNFQQVVNLGVVPFVGPAPVSYRQVYHEGITAVGASASRTFGDVNLAAEVSYRHNQDLASTNALDLSGLGGPATDNSDNPAYAVGNTAHINLSALWSLPPNALFREGDFVGEIAWNRVLNVTKNEGALDPNATRDAVALRFKVEPKYRQVTSGLDLSVPVVVGWAPKGSRSMALGPGAFPADGGGDISVGLNAVYLDSWRLGVNYTHYFGDSDEFLTSSSNYSYQQYMKDRDFVSFSINRTF</sequence>
<dbReference type="EMBL" id="BMIJ01000001">
    <property type="protein sequence ID" value="GGB81347.1"/>
    <property type="molecule type" value="Genomic_DNA"/>
</dbReference>
<organism evidence="1 2">
    <name type="scientific">Marinobacterium zhoushanense</name>
    <dbReference type="NCBI Taxonomy" id="1679163"/>
    <lineage>
        <taxon>Bacteria</taxon>
        <taxon>Pseudomonadati</taxon>
        <taxon>Pseudomonadota</taxon>
        <taxon>Gammaproteobacteria</taxon>
        <taxon>Oceanospirillales</taxon>
        <taxon>Oceanospirillaceae</taxon>
        <taxon>Marinobacterium</taxon>
    </lineage>
</organism>
<evidence type="ECO:0000313" key="2">
    <source>
        <dbReference type="Proteomes" id="UP000629025"/>
    </source>
</evidence>
<keyword evidence="2" id="KW-1185">Reference proteome</keyword>
<comment type="caution">
    <text evidence="1">The sequence shown here is derived from an EMBL/GenBank/DDBJ whole genome shotgun (WGS) entry which is preliminary data.</text>
</comment>
<protein>
    <recommendedName>
        <fullName evidence="3">DUF1302 domain-containing protein</fullName>
    </recommendedName>
</protein>
<accession>A0ABQ1K1Q8</accession>
<gene>
    <name evidence="1" type="ORF">GCM10011352_03850</name>
</gene>
<dbReference type="Proteomes" id="UP000629025">
    <property type="component" value="Unassembled WGS sequence"/>
</dbReference>